<keyword evidence="2" id="KW-1185">Reference proteome</keyword>
<organism evidence="1 2">
    <name type="scientific">Pristionchus mayeri</name>
    <dbReference type="NCBI Taxonomy" id="1317129"/>
    <lineage>
        <taxon>Eukaryota</taxon>
        <taxon>Metazoa</taxon>
        <taxon>Ecdysozoa</taxon>
        <taxon>Nematoda</taxon>
        <taxon>Chromadorea</taxon>
        <taxon>Rhabditida</taxon>
        <taxon>Rhabditina</taxon>
        <taxon>Diplogasteromorpha</taxon>
        <taxon>Diplogasteroidea</taxon>
        <taxon>Neodiplogasteridae</taxon>
        <taxon>Pristionchus</taxon>
    </lineage>
</organism>
<dbReference type="Proteomes" id="UP001328107">
    <property type="component" value="Unassembled WGS sequence"/>
</dbReference>
<accession>A0AAN5CKJ5</accession>
<feature type="non-terminal residue" evidence="1">
    <location>
        <position position="1"/>
    </location>
</feature>
<name>A0AAN5CKJ5_9BILA</name>
<proteinExistence type="predicted"/>
<sequence length="150" mass="17194">RPTFPCRGHNLLRSTRALRNLRALCDCSDVLYRRQRRFLHQSLLRLQTRSGAQSCGRAAQQRQDTPSVHVSLHTNDYDVATGNFLRFPTSPGTQRHGKTRSFMLLLVQVETSFRFSGSSRIVLGCWTMQVMTQLLHRIPRSTTPNLLSQL</sequence>
<evidence type="ECO:0000313" key="1">
    <source>
        <dbReference type="EMBL" id="GMR46046.1"/>
    </source>
</evidence>
<dbReference type="AlphaFoldDB" id="A0AAN5CKJ5"/>
<protein>
    <submittedName>
        <fullName evidence="1">Uncharacterized protein</fullName>
    </submittedName>
</protein>
<gene>
    <name evidence="1" type="ORF">PMAYCL1PPCAC_16241</name>
</gene>
<evidence type="ECO:0000313" key="2">
    <source>
        <dbReference type="Proteomes" id="UP001328107"/>
    </source>
</evidence>
<dbReference type="EMBL" id="BTRK01000004">
    <property type="protein sequence ID" value="GMR46046.1"/>
    <property type="molecule type" value="Genomic_DNA"/>
</dbReference>
<reference evidence="2" key="1">
    <citation type="submission" date="2022-10" db="EMBL/GenBank/DDBJ databases">
        <title>Genome assembly of Pristionchus species.</title>
        <authorList>
            <person name="Yoshida K."/>
            <person name="Sommer R.J."/>
        </authorList>
    </citation>
    <scope>NUCLEOTIDE SEQUENCE [LARGE SCALE GENOMIC DNA]</scope>
    <source>
        <strain evidence="2">RS5460</strain>
    </source>
</reference>
<comment type="caution">
    <text evidence="1">The sequence shown here is derived from an EMBL/GenBank/DDBJ whole genome shotgun (WGS) entry which is preliminary data.</text>
</comment>